<evidence type="ECO:0000256" key="1">
    <source>
        <dbReference type="SAM" id="MobiDB-lite"/>
    </source>
</evidence>
<name>A0ABD3H765_9MARC</name>
<comment type="caution">
    <text evidence="2">The sequence shown here is derived from an EMBL/GenBank/DDBJ whole genome shotgun (WGS) entry which is preliminary data.</text>
</comment>
<dbReference type="AlphaFoldDB" id="A0ABD3H765"/>
<dbReference type="Proteomes" id="UP001633002">
    <property type="component" value="Unassembled WGS sequence"/>
</dbReference>
<keyword evidence="3" id="KW-1185">Reference proteome</keyword>
<organism evidence="2 3">
    <name type="scientific">Riccia sorocarpa</name>
    <dbReference type="NCBI Taxonomy" id="122646"/>
    <lineage>
        <taxon>Eukaryota</taxon>
        <taxon>Viridiplantae</taxon>
        <taxon>Streptophyta</taxon>
        <taxon>Embryophyta</taxon>
        <taxon>Marchantiophyta</taxon>
        <taxon>Marchantiopsida</taxon>
        <taxon>Marchantiidae</taxon>
        <taxon>Marchantiales</taxon>
        <taxon>Ricciaceae</taxon>
        <taxon>Riccia</taxon>
    </lineage>
</organism>
<gene>
    <name evidence="2" type="ORF">R1sor_004222</name>
</gene>
<feature type="compositionally biased region" description="Basic and acidic residues" evidence="1">
    <location>
        <begin position="77"/>
        <end position="87"/>
    </location>
</feature>
<evidence type="ECO:0000313" key="3">
    <source>
        <dbReference type="Proteomes" id="UP001633002"/>
    </source>
</evidence>
<reference evidence="2 3" key="1">
    <citation type="submission" date="2024-09" db="EMBL/GenBank/DDBJ databases">
        <title>Chromosome-scale assembly of Riccia sorocarpa.</title>
        <authorList>
            <person name="Paukszto L."/>
        </authorList>
    </citation>
    <scope>NUCLEOTIDE SEQUENCE [LARGE SCALE GENOMIC DNA]</scope>
    <source>
        <strain evidence="2">LP-2024</strain>
        <tissue evidence="2">Aerial parts of the thallus</tissue>
    </source>
</reference>
<evidence type="ECO:0000313" key="2">
    <source>
        <dbReference type="EMBL" id="KAL3686200.1"/>
    </source>
</evidence>
<proteinExistence type="predicted"/>
<feature type="region of interest" description="Disordered" evidence="1">
    <location>
        <begin position="13"/>
        <end position="54"/>
    </location>
</feature>
<feature type="compositionally biased region" description="Basic and acidic residues" evidence="1">
    <location>
        <begin position="31"/>
        <end position="48"/>
    </location>
</feature>
<dbReference type="EMBL" id="JBJQOH010000006">
    <property type="protein sequence ID" value="KAL3686200.1"/>
    <property type="molecule type" value="Genomic_DNA"/>
</dbReference>
<accession>A0ABD3H765</accession>
<sequence>MKLSIECLWRRKGSGGRKGSAGFALLCRQRPQKEEGNGKAVHGGRERSQPQPSLVSPLKVGWLVGLLASAVLEWQQREEGGEGRGGGERVLSGESSHSKGIGTPPHGHVKIVPGWMVVKNCSVLGEGKEHLDHYLKSVDDGQQGARPVSLAPAAGASF</sequence>
<protein>
    <submittedName>
        <fullName evidence="2">Uncharacterized protein</fullName>
    </submittedName>
</protein>
<feature type="region of interest" description="Disordered" evidence="1">
    <location>
        <begin position="77"/>
        <end position="107"/>
    </location>
</feature>